<feature type="domain" description="C2H2-type" evidence="9">
    <location>
        <begin position="1141"/>
        <end position="1168"/>
    </location>
</feature>
<feature type="domain" description="C2H2-type" evidence="9">
    <location>
        <begin position="199"/>
        <end position="226"/>
    </location>
</feature>
<feature type="compositionally biased region" description="Low complexity" evidence="8">
    <location>
        <begin position="823"/>
        <end position="834"/>
    </location>
</feature>
<feature type="domain" description="C2H2-type" evidence="9">
    <location>
        <begin position="171"/>
        <end position="198"/>
    </location>
</feature>
<evidence type="ECO:0000256" key="1">
    <source>
        <dbReference type="ARBA" id="ARBA00004123"/>
    </source>
</evidence>
<keyword evidence="4 7" id="KW-0863">Zinc-finger</keyword>
<dbReference type="Pfam" id="PF00096">
    <property type="entry name" value="zf-C2H2"/>
    <property type="match status" value="10"/>
</dbReference>
<evidence type="ECO:0000313" key="10">
    <source>
        <dbReference type="EMBL" id="KAK6178525.1"/>
    </source>
</evidence>
<feature type="compositionally biased region" description="Low complexity" evidence="8">
    <location>
        <begin position="129"/>
        <end position="144"/>
    </location>
</feature>
<keyword evidence="3" id="KW-0677">Repeat</keyword>
<feature type="compositionally biased region" description="Polar residues" evidence="8">
    <location>
        <begin position="835"/>
        <end position="851"/>
    </location>
</feature>
<feature type="region of interest" description="Disordered" evidence="8">
    <location>
        <begin position="126"/>
        <end position="155"/>
    </location>
</feature>
<dbReference type="FunFam" id="3.30.160.60:FF:000167">
    <property type="entry name" value="Zinc finger protein 521"/>
    <property type="match status" value="1"/>
</dbReference>
<comment type="caution">
    <text evidence="10">The sequence shown here is derived from an EMBL/GenBank/DDBJ whole genome shotgun (WGS) entry which is preliminary data.</text>
</comment>
<protein>
    <recommendedName>
        <fullName evidence="9">C2H2-type domain-containing protein</fullName>
    </recommendedName>
</protein>
<feature type="domain" description="C2H2-type" evidence="9">
    <location>
        <begin position="700"/>
        <end position="723"/>
    </location>
</feature>
<feature type="domain" description="C2H2-type" evidence="9">
    <location>
        <begin position="1353"/>
        <end position="1380"/>
    </location>
</feature>
<dbReference type="GO" id="GO:0005634">
    <property type="term" value="C:nucleus"/>
    <property type="evidence" value="ECO:0007669"/>
    <property type="project" value="UniProtKB-SubCell"/>
</dbReference>
<keyword evidence="2" id="KW-0479">Metal-binding</keyword>
<feature type="domain" description="C2H2-type" evidence="9">
    <location>
        <begin position="476"/>
        <end position="504"/>
    </location>
</feature>
<dbReference type="PROSITE" id="PS00028">
    <property type="entry name" value="ZINC_FINGER_C2H2_1"/>
    <property type="match status" value="27"/>
</dbReference>
<dbReference type="PROSITE" id="PS50157">
    <property type="entry name" value="ZINC_FINGER_C2H2_2"/>
    <property type="match status" value="23"/>
</dbReference>
<keyword evidence="11" id="KW-1185">Reference proteome</keyword>
<evidence type="ECO:0000256" key="6">
    <source>
        <dbReference type="ARBA" id="ARBA00023242"/>
    </source>
</evidence>
<feature type="domain" description="C2H2-type" evidence="9">
    <location>
        <begin position="315"/>
        <end position="342"/>
    </location>
</feature>
<evidence type="ECO:0000313" key="11">
    <source>
        <dbReference type="Proteomes" id="UP001347796"/>
    </source>
</evidence>
<accession>A0AAN8JKR8</accession>
<feature type="domain" description="C2H2-type" evidence="9">
    <location>
        <begin position="642"/>
        <end position="666"/>
    </location>
</feature>
<gene>
    <name evidence="10" type="ORF">SNE40_013300</name>
</gene>
<dbReference type="SUPFAM" id="SSF57667">
    <property type="entry name" value="beta-beta-alpha zinc fingers"/>
    <property type="match status" value="13"/>
</dbReference>
<keyword evidence="5" id="KW-0862">Zinc</keyword>
<dbReference type="EMBL" id="JAZGQO010000009">
    <property type="protein sequence ID" value="KAK6178525.1"/>
    <property type="molecule type" value="Genomic_DNA"/>
</dbReference>
<comment type="subcellular location">
    <subcellularLocation>
        <location evidence="1">Nucleus</location>
    </subcellularLocation>
</comment>
<dbReference type="Proteomes" id="UP001347796">
    <property type="component" value="Unassembled WGS sequence"/>
</dbReference>
<keyword evidence="6" id="KW-0539">Nucleus</keyword>
<sequence>MSRRKQARPKSCKNDEDIQLNTAVQVTEECKLKDNILKTTNDENGGDVAVGPSDGIVSTKAYILGQTDLSDEEISTAIPKVFRCECCYATFTSLNQFMDHRNYECLGEDESSMVFAETTNGGFIDRSDTPLSSISSQSPIPAGSEPMSPKSQGMTPEQVPYVVGVSDGHPYACQYCEKAFARLGHLKIHEQVHSDQLPFKCTYCNRLFRHKRSRDRHMKLHTGIKKYKCTECTSAFARSDHLKSHLRTHKNDKNTQCPVCNHGFQNTAALTSHMFSQHKPSSSSSDHKCLQCQDHFTNMHDLQAHILTHIKSEHFQCSYCGDSFTTQDSLDIHIDTHLSDKKIKCPICFEELDTTEELLQHMEVHNETINTEDTYRHNEATFSISTNEKEGLGADMITVPALPSIDGTENLICPYCMDGGFDNLEMLEIHMQSVHSVKSTEIYTCNYCNAPYPNLYSLHAHMNVVHSNQPCLDIKYPCSLCTEQFSSIETLYNHKKKQHKYSNTQTPEQDCFCIPCGIAFPDSSSLEEHKLSSHGGMLDKKPREHKYNTDRKAALTFPKDGRNDKPQVKTKLERHDETMGSATCDQCNATFNDIQNFQAHMKLHMDSVMSKFSCQQCNQHFPTEELLESHSAMHYLSLTTEYGCTSCMKLFTKPDELQKHLLDIHAHHLYRCSLCKEIFDSKVNIQVHFAIKHSNECKLYKCTQCQNVFRSEMEWQVHVRVNHLKMAKPYRCLFCKESFCNEMELQCHLTTHSKPFKCSMCDEAFHIEYMLDQHLQAVHGDTTSPTKQNIESSPKTSETKPLQKISDQSSPILSATLSRSWEQSPPAKSSPSQPNWTIPKSSPVSRMSPSQVAWGATSPGGSQNNAHLPSWNAASPVSTSTTRTPPSNIWKNVEPLHVCNICDMKFSEMSLLQLHKVQDHGVKTSKQVNLSGILNIPNEKIPNMNQAMVSSLAMDKPTSSCTFCSQVFKNKNEYEKHMKIHINNGNLKCNICDEVFPTPDILAEHKLQHCKIQQGNACVICKVGLKSEDQFYIHSQEHGYQGSLLQCIVCRQTLASLVELQMHGKHHFQNKQNFSTCCVCLKSFDSKENLISKLNSTGRTYYVCKPCYHGESEEFKCSKCTHTFTSNSQLEAHMQTHQQSFQCIKCQQSFSSEYEIQLHVATHMMQEGILHECKLCTRTFDSPAKLQCHLIEHTYENNSEIICCVCCKLFASALEIQSHALEHGVSAKKYACGKCEQKFFFSAELENHYLTTGHGPSTNGLECPDCHKTFANSVNMMNHRRIHEKKENVIKCLLCKELFTTVFSMQQHFFSSHSRTEIEKENKVFQCNQCDQEFPCLSNLQGHLRSHKPGNQFPCPVCNKMFALARNLTIHMRSHSGEKPYECPICNKRFSRKENRKHHMKSHNATKPFLCPVCGKTFTRKCHVKDHMRTHYSQQDAVAKLELSNLEFDLPSDTSEDASLNGLMGSDEQSDLDESQMENGIKDEDEQMMPKKIKVEVML</sequence>
<feature type="domain" description="C2H2-type" evidence="9">
    <location>
        <begin position="1115"/>
        <end position="1137"/>
    </location>
</feature>
<dbReference type="FunFam" id="3.30.160.60:FF:000100">
    <property type="entry name" value="Zinc finger 45-like"/>
    <property type="match status" value="2"/>
</dbReference>
<feature type="compositionally biased region" description="Polar residues" evidence="8">
    <location>
        <begin position="781"/>
        <end position="822"/>
    </location>
</feature>
<evidence type="ECO:0000256" key="4">
    <source>
        <dbReference type="ARBA" id="ARBA00022771"/>
    </source>
</evidence>
<feature type="domain" description="C2H2-type" evidence="9">
    <location>
        <begin position="287"/>
        <end position="314"/>
    </location>
</feature>
<feature type="region of interest" description="Disordered" evidence="8">
    <location>
        <begin position="780"/>
        <end position="886"/>
    </location>
</feature>
<dbReference type="Gene3D" id="3.30.160.60">
    <property type="entry name" value="Classic Zinc Finger"/>
    <property type="match status" value="19"/>
</dbReference>
<feature type="region of interest" description="Disordered" evidence="8">
    <location>
        <begin position="1454"/>
        <end position="1487"/>
    </location>
</feature>
<feature type="domain" description="C2H2-type" evidence="9">
    <location>
        <begin position="443"/>
        <end position="471"/>
    </location>
</feature>
<feature type="domain" description="C2H2-type" evidence="9">
    <location>
        <begin position="756"/>
        <end position="784"/>
    </location>
</feature>
<feature type="domain" description="C2H2-type" evidence="9">
    <location>
        <begin position="1409"/>
        <end position="1436"/>
    </location>
</feature>
<feature type="domain" description="C2H2-type" evidence="9">
    <location>
        <begin position="670"/>
        <end position="698"/>
    </location>
</feature>
<dbReference type="GO" id="GO:0008270">
    <property type="term" value="F:zinc ion binding"/>
    <property type="evidence" value="ECO:0007669"/>
    <property type="project" value="UniProtKB-KW"/>
</dbReference>
<name>A0AAN8JKR8_PATCE</name>
<feature type="domain" description="C2H2-type" evidence="9">
    <location>
        <begin position="730"/>
        <end position="757"/>
    </location>
</feature>
<feature type="domain" description="C2H2-type" evidence="9">
    <location>
        <begin position="1171"/>
        <end position="1198"/>
    </location>
</feature>
<evidence type="ECO:0000259" key="9">
    <source>
        <dbReference type="PROSITE" id="PS50157"/>
    </source>
</evidence>
<evidence type="ECO:0000256" key="5">
    <source>
        <dbReference type="ARBA" id="ARBA00022833"/>
    </source>
</evidence>
<feature type="domain" description="C2H2-type" evidence="9">
    <location>
        <begin position="1261"/>
        <end position="1288"/>
    </location>
</feature>
<evidence type="ECO:0000256" key="2">
    <source>
        <dbReference type="ARBA" id="ARBA00022723"/>
    </source>
</evidence>
<dbReference type="InterPro" id="IPR036236">
    <property type="entry name" value="Znf_C2H2_sf"/>
</dbReference>
<reference evidence="10 11" key="1">
    <citation type="submission" date="2024-01" db="EMBL/GenBank/DDBJ databases">
        <title>The genome of the rayed Mediterranean limpet Patella caerulea (Linnaeus, 1758).</title>
        <authorList>
            <person name="Anh-Thu Weber A."/>
            <person name="Halstead-Nussloch G."/>
        </authorList>
    </citation>
    <scope>NUCLEOTIDE SEQUENCE [LARGE SCALE GENOMIC DNA]</scope>
    <source>
        <strain evidence="10">AATW-2023a</strain>
        <tissue evidence="10">Whole specimen</tissue>
    </source>
</reference>
<evidence type="ECO:0000256" key="8">
    <source>
        <dbReference type="SAM" id="MobiDB-lite"/>
    </source>
</evidence>
<dbReference type="PANTHER" id="PTHR24379">
    <property type="entry name" value="KRAB AND ZINC FINGER DOMAIN-CONTAINING"/>
    <property type="match status" value="1"/>
</dbReference>
<evidence type="ECO:0000256" key="7">
    <source>
        <dbReference type="PROSITE-ProRule" id="PRU00042"/>
    </source>
</evidence>
<dbReference type="Pfam" id="PF13912">
    <property type="entry name" value="zf-C2H2_6"/>
    <property type="match status" value="2"/>
</dbReference>
<dbReference type="SMART" id="SM00355">
    <property type="entry name" value="ZnF_C2H2"/>
    <property type="match status" value="35"/>
</dbReference>
<feature type="domain" description="C2H2-type" evidence="9">
    <location>
        <begin position="959"/>
        <end position="986"/>
    </location>
</feature>
<feature type="compositionally biased region" description="Low complexity" evidence="8">
    <location>
        <begin position="875"/>
        <end position="886"/>
    </location>
</feature>
<organism evidence="10 11">
    <name type="scientific">Patella caerulea</name>
    <name type="common">Rayed Mediterranean limpet</name>
    <dbReference type="NCBI Taxonomy" id="87958"/>
    <lineage>
        <taxon>Eukaryota</taxon>
        <taxon>Metazoa</taxon>
        <taxon>Spiralia</taxon>
        <taxon>Lophotrochozoa</taxon>
        <taxon>Mollusca</taxon>
        <taxon>Gastropoda</taxon>
        <taxon>Patellogastropoda</taxon>
        <taxon>Patelloidea</taxon>
        <taxon>Patellidae</taxon>
        <taxon>Patella</taxon>
    </lineage>
</organism>
<feature type="domain" description="C2H2-type" evidence="9">
    <location>
        <begin position="582"/>
        <end position="609"/>
    </location>
</feature>
<dbReference type="FunFam" id="3.30.160.60:FF:000145">
    <property type="entry name" value="Zinc finger protein 574"/>
    <property type="match status" value="1"/>
</dbReference>
<feature type="domain" description="C2H2-type" evidence="9">
    <location>
        <begin position="1325"/>
        <end position="1352"/>
    </location>
</feature>
<feature type="domain" description="C2H2-type" evidence="9">
    <location>
        <begin position="1381"/>
        <end position="1408"/>
    </location>
</feature>
<feature type="domain" description="C2H2-type" evidence="9">
    <location>
        <begin position="612"/>
        <end position="634"/>
    </location>
</feature>
<feature type="domain" description="C2H2-type" evidence="9">
    <location>
        <begin position="227"/>
        <end position="254"/>
    </location>
</feature>
<dbReference type="PANTHER" id="PTHR24379:SF121">
    <property type="entry name" value="C2H2-TYPE DOMAIN-CONTAINING PROTEIN"/>
    <property type="match status" value="1"/>
</dbReference>
<evidence type="ECO:0000256" key="3">
    <source>
        <dbReference type="ARBA" id="ARBA00022737"/>
    </source>
</evidence>
<proteinExistence type="predicted"/>
<dbReference type="FunFam" id="3.30.160.60:FF:000065">
    <property type="entry name" value="B-cell CLL/lymphoma 6, member B"/>
    <property type="match status" value="2"/>
</dbReference>
<dbReference type="InterPro" id="IPR013087">
    <property type="entry name" value="Znf_C2H2_type"/>
</dbReference>